<accession>A0A348AQU6</accession>
<dbReference type="PANTHER" id="PTHR34094:SF1">
    <property type="entry name" value="PROTEIN FAM185A"/>
    <property type="match status" value="1"/>
</dbReference>
<dbReference type="Pfam" id="PF13349">
    <property type="entry name" value="DUF4097"/>
    <property type="match status" value="1"/>
</dbReference>
<dbReference type="Proteomes" id="UP000276437">
    <property type="component" value="Chromosome"/>
</dbReference>
<dbReference type="AlphaFoldDB" id="A0A348AQU6"/>
<dbReference type="OrthoDB" id="2240743at2"/>
<feature type="domain" description="DUF4097" evidence="1">
    <location>
        <begin position="156"/>
        <end position="299"/>
    </location>
</feature>
<keyword evidence="3" id="KW-1185">Reference proteome</keyword>
<evidence type="ECO:0000259" key="1">
    <source>
        <dbReference type="Pfam" id="PF13349"/>
    </source>
</evidence>
<organism evidence="2 3">
    <name type="scientific">Methylomusa anaerophila</name>
    <dbReference type="NCBI Taxonomy" id="1930071"/>
    <lineage>
        <taxon>Bacteria</taxon>
        <taxon>Bacillati</taxon>
        <taxon>Bacillota</taxon>
        <taxon>Negativicutes</taxon>
        <taxon>Selenomonadales</taxon>
        <taxon>Sporomusaceae</taxon>
        <taxon>Methylomusa</taxon>
    </lineage>
</organism>
<reference evidence="2 3" key="1">
    <citation type="journal article" date="2018" name="Int. J. Syst. Evol. Microbiol.">
        <title>Methylomusa anaerophila gen. nov., sp. nov., an anaerobic methanol-utilizing bacterium isolated from a microbial fuel cell.</title>
        <authorList>
            <person name="Amano N."/>
            <person name="Yamamuro A."/>
            <person name="Miyahara M."/>
            <person name="Kouzuma A."/>
            <person name="Abe T."/>
            <person name="Watanabe K."/>
        </authorList>
    </citation>
    <scope>NUCLEOTIDE SEQUENCE [LARGE SCALE GENOMIC DNA]</scope>
    <source>
        <strain evidence="2 3">MMFC1</strain>
    </source>
</reference>
<dbReference type="KEGG" id="mana:MAMMFC1_04161"/>
<dbReference type="PANTHER" id="PTHR34094">
    <property type="match status" value="1"/>
</dbReference>
<name>A0A348AQU6_9FIRM</name>
<evidence type="ECO:0000313" key="3">
    <source>
        <dbReference type="Proteomes" id="UP000276437"/>
    </source>
</evidence>
<dbReference type="EMBL" id="AP018449">
    <property type="protein sequence ID" value="BBB93444.1"/>
    <property type="molecule type" value="Genomic_DNA"/>
</dbReference>
<dbReference type="InterPro" id="IPR025164">
    <property type="entry name" value="Toastrack_DUF4097"/>
</dbReference>
<sequence>MSNQETNGKTTKKRKRILMVLVFLLVIAMLGLACTNLPGKYYQETFAVEPGTVLKIYNGTGNIKVSSWDRDYVEVGAQSNFFNSLLKGPGIDIATGKELVIRTRAGMDLGITVPKGVLITRVENSRGTIKLDNVSGNVDAKASTGEIQIQGVDGLVKAETNMGKISVENVSGDVDAKTSSGEIQIHKVNGFVKAVTNNGKINITGVSGLYEARTERGDISVEVPAIRDNLEIRSNLGSIKAFLSPNLVAQLAASTSTGNVTYQDLPLTVNQSSQTMITGRLGEGGGKINITTSMGSISLNKL</sequence>
<dbReference type="RefSeq" id="WP_126310263.1">
    <property type="nucleotide sequence ID" value="NZ_AP018449.1"/>
</dbReference>
<proteinExistence type="predicted"/>
<evidence type="ECO:0000313" key="2">
    <source>
        <dbReference type="EMBL" id="BBB93444.1"/>
    </source>
</evidence>
<gene>
    <name evidence="2" type="ORF">MAMMFC1_04161</name>
</gene>
<protein>
    <recommendedName>
        <fullName evidence="1">DUF4097 domain-containing protein</fullName>
    </recommendedName>
</protein>